<feature type="region of interest" description="Disordered" evidence="5">
    <location>
        <begin position="829"/>
        <end position="864"/>
    </location>
</feature>
<keyword evidence="3" id="KW-0863">Zinc-finger</keyword>
<protein>
    <recommendedName>
        <fullName evidence="10">RING-type E3 ubiquitin transferase</fullName>
    </recommendedName>
</protein>
<name>A0A2R6XTW0_MARPO</name>
<dbReference type="GO" id="GO:0044027">
    <property type="term" value="P:negative regulation of gene expression via chromosomal CpG island methylation"/>
    <property type="evidence" value="ECO:0000318"/>
    <property type="project" value="GO_Central"/>
</dbReference>
<dbReference type="SMART" id="SM00466">
    <property type="entry name" value="SRA"/>
    <property type="match status" value="1"/>
</dbReference>
<dbReference type="OrthoDB" id="2270193at2759"/>
<organism evidence="8 9">
    <name type="scientific">Marchantia polymorpha</name>
    <name type="common">Common liverwort</name>
    <name type="synonym">Marchantia aquatica</name>
    <dbReference type="NCBI Taxonomy" id="3197"/>
    <lineage>
        <taxon>Eukaryota</taxon>
        <taxon>Viridiplantae</taxon>
        <taxon>Streptophyta</taxon>
        <taxon>Embryophyta</taxon>
        <taxon>Marchantiophyta</taxon>
        <taxon>Marchantiopsida</taxon>
        <taxon>Marchantiidae</taxon>
        <taxon>Marchantiales</taxon>
        <taxon>Marchantiaceae</taxon>
        <taxon>Marchantia</taxon>
    </lineage>
</organism>
<keyword evidence="2 4" id="KW-0539">Nucleus</keyword>
<dbReference type="PROSITE" id="PS51015">
    <property type="entry name" value="YDG"/>
    <property type="match status" value="1"/>
</dbReference>
<dbReference type="Pfam" id="PF02182">
    <property type="entry name" value="SAD_SRA"/>
    <property type="match status" value="1"/>
</dbReference>
<evidence type="ECO:0000259" key="7">
    <source>
        <dbReference type="PROSITE" id="PS51015"/>
    </source>
</evidence>
<proteinExistence type="predicted"/>
<dbReference type="InterPro" id="IPR001841">
    <property type="entry name" value="Znf_RING"/>
</dbReference>
<evidence type="ECO:0000256" key="4">
    <source>
        <dbReference type="PROSITE-ProRule" id="PRU00358"/>
    </source>
</evidence>
<reference evidence="9" key="1">
    <citation type="journal article" date="2017" name="Cell">
        <title>Insights into land plant evolution garnered from the Marchantia polymorpha genome.</title>
        <authorList>
            <person name="Bowman J.L."/>
            <person name="Kohchi T."/>
            <person name="Yamato K.T."/>
            <person name="Jenkins J."/>
            <person name="Shu S."/>
            <person name="Ishizaki K."/>
            <person name="Yamaoka S."/>
            <person name="Nishihama R."/>
            <person name="Nakamura Y."/>
            <person name="Berger F."/>
            <person name="Adam C."/>
            <person name="Aki S.S."/>
            <person name="Althoff F."/>
            <person name="Araki T."/>
            <person name="Arteaga-Vazquez M.A."/>
            <person name="Balasubrmanian S."/>
            <person name="Barry K."/>
            <person name="Bauer D."/>
            <person name="Boehm C.R."/>
            <person name="Briginshaw L."/>
            <person name="Caballero-Perez J."/>
            <person name="Catarino B."/>
            <person name="Chen F."/>
            <person name="Chiyoda S."/>
            <person name="Chovatia M."/>
            <person name="Davies K.M."/>
            <person name="Delmans M."/>
            <person name="Demura T."/>
            <person name="Dierschke T."/>
            <person name="Dolan L."/>
            <person name="Dorantes-Acosta A.E."/>
            <person name="Eklund D.M."/>
            <person name="Florent S.N."/>
            <person name="Flores-Sandoval E."/>
            <person name="Fujiyama A."/>
            <person name="Fukuzawa H."/>
            <person name="Galik B."/>
            <person name="Grimanelli D."/>
            <person name="Grimwood J."/>
            <person name="Grossniklaus U."/>
            <person name="Hamada T."/>
            <person name="Haseloff J."/>
            <person name="Hetherington A.J."/>
            <person name="Higo A."/>
            <person name="Hirakawa Y."/>
            <person name="Hundley H.N."/>
            <person name="Ikeda Y."/>
            <person name="Inoue K."/>
            <person name="Inoue S.I."/>
            <person name="Ishida S."/>
            <person name="Jia Q."/>
            <person name="Kakita M."/>
            <person name="Kanazawa T."/>
            <person name="Kawai Y."/>
            <person name="Kawashima T."/>
            <person name="Kennedy M."/>
            <person name="Kinose K."/>
            <person name="Kinoshita T."/>
            <person name="Kohara Y."/>
            <person name="Koide E."/>
            <person name="Komatsu K."/>
            <person name="Kopischke S."/>
            <person name="Kubo M."/>
            <person name="Kyozuka J."/>
            <person name="Lagercrantz U."/>
            <person name="Lin S.S."/>
            <person name="Lindquist E."/>
            <person name="Lipzen A.M."/>
            <person name="Lu C.W."/>
            <person name="De Luna E."/>
            <person name="Martienssen R.A."/>
            <person name="Minamino N."/>
            <person name="Mizutani M."/>
            <person name="Mizutani M."/>
            <person name="Mochizuki N."/>
            <person name="Monte I."/>
            <person name="Mosher R."/>
            <person name="Nagasaki H."/>
            <person name="Nakagami H."/>
            <person name="Naramoto S."/>
            <person name="Nishitani K."/>
            <person name="Ohtani M."/>
            <person name="Okamoto T."/>
            <person name="Okumura M."/>
            <person name="Phillips J."/>
            <person name="Pollak B."/>
            <person name="Reinders A."/>
            <person name="Rovekamp M."/>
            <person name="Sano R."/>
            <person name="Sawa S."/>
            <person name="Schmid M.W."/>
            <person name="Shirakawa M."/>
            <person name="Solano R."/>
            <person name="Spunde A."/>
            <person name="Suetsugu N."/>
            <person name="Sugano S."/>
            <person name="Sugiyama A."/>
            <person name="Sun R."/>
            <person name="Suzuki Y."/>
            <person name="Takenaka M."/>
            <person name="Takezawa D."/>
            <person name="Tomogane H."/>
            <person name="Tsuzuki M."/>
            <person name="Ueda T."/>
            <person name="Umeda M."/>
            <person name="Ward J.M."/>
            <person name="Watanabe Y."/>
            <person name="Yazaki K."/>
            <person name="Yokoyama R."/>
            <person name="Yoshitake Y."/>
            <person name="Yotsui I."/>
            <person name="Zachgo S."/>
            <person name="Schmutz J."/>
        </authorList>
    </citation>
    <scope>NUCLEOTIDE SEQUENCE [LARGE SCALE GENOMIC DNA]</scope>
    <source>
        <strain evidence="9">Tak-1</strain>
    </source>
</reference>
<dbReference type="PANTHER" id="PTHR14140">
    <property type="entry name" value="E3 UBIQUITIN-PROTEIN LIGASE UHRF-RELATED"/>
    <property type="match status" value="1"/>
</dbReference>
<dbReference type="GO" id="GO:0016567">
    <property type="term" value="P:protein ubiquitination"/>
    <property type="evidence" value="ECO:0000318"/>
    <property type="project" value="GO_Central"/>
</dbReference>
<dbReference type="GO" id="GO:0005634">
    <property type="term" value="C:nucleus"/>
    <property type="evidence" value="ECO:0007669"/>
    <property type="project" value="UniProtKB-SubCell"/>
</dbReference>
<dbReference type="AlphaFoldDB" id="A0A2R6XTW0"/>
<evidence type="ECO:0000259" key="6">
    <source>
        <dbReference type="PROSITE" id="PS50089"/>
    </source>
</evidence>
<feature type="domain" description="YDG" evidence="7">
    <location>
        <begin position="471"/>
        <end position="626"/>
    </location>
</feature>
<feature type="compositionally biased region" description="Acidic residues" evidence="5">
    <location>
        <begin position="837"/>
        <end position="846"/>
    </location>
</feature>
<dbReference type="GO" id="GO:0008270">
    <property type="term" value="F:zinc ion binding"/>
    <property type="evidence" value="ECO:0007669"/>
    <property type="project" value="UniProtKB-KW"/>
</dbReference>
<evidence type="ECO:0000313" key="8">
    <source>
        <dbReference type="EMBL" id="PTQ49530.1"/>
    </source>
</evidence>
<dbReference type="InterPro" id="IPR015947">
    <property type="entry name" value="PUA-like_sf"/>
</dbReference>
<feature type="region of interest" description="Disordered" evidence="5">
    <location>
        <begin position="341"/>
        <end position="362"/>
    </location>
</feature>
<dbReference type="PROSITE" id="PS50089">
    <property type="entry name" value="ZF_RING_2"/>
    <property type="match status" value="1"/>
</dbReference>
<evidence type="ECO:0000256" key="5">
    <source>
        <dbReference type="SAM" id="MobiDB-lite"/>
    </source>
</evidence>
<comment type="subcellular location">
    <subcellularLocation>
        <location evidence="4">Nucleus</location>
    </subcellularLocation>
</comment>
<evidence type="ECO:0000256" key="3">
    <source>
        <dbReference type="PROSITE-ProRule" id="PRU00175"/>
    </source>
</evidence>
<feature type="domain" description="RING-type" evidence="6">
    <location>
        <begin position="736"/>
        <end position="793"/>
    </location>
</feature>
<dbReference type="GO" id="GO:0061630">
    <property type="term" value="F:ubiquitin protein ligase activity"/>
    <property type="evidence" value="ECO:0000318"/>
    <property type="project" value="GO_Central"/>
</dbReference>
<dbReference type="InterPro" id="IPR036987">
    <property type="entry name" value="SRA-YDG_sf"/>
</dbReference>
<evidence type="ECO:0000256" key="1">
    <source>
        <dbReference type="ARBA" id="ARBA00023125"/>
    </source>
</evidence>
<dbReference type="Gene3D" id="2.30.280.10">
    <property type="entry name" value="SRA-YDG"/>
    <property type="match status" value="1"/>
</dbReference>
<keyword evidence="3" id="KW-0862">Zinc</keyword>
<evidence type="ECO:0000313" key="9">
    <source>
        <dbReference type="Proteomes" id="UP000244005"/>
    </source>
</evidence>
<accession>A0A2R6XTW0</accession>
<dbReference type="GO" id="GO:0003677">
    <property type="term" value="F:DNA binding"/>
    <property type="evidence" value="ECO:0007669"/>
    <property type="project" value="UniProtKB-KW"/>
</dbReference>
<sequence length="864" mass="98423">MASSSGTKFGEVQLHQTYICTGCHMGWHYACMSLFDDDAIDPMGGLWHKHCAGRCRCMGAACNRCEQLRKFTSCRVDLQLVSRETLPKFWKCLSCHSEALEIDNFRVRSCQQANLDLNMEVEPEDCQLRSSPSEGRMDLEKLTPTPFEGGTDPQKLTPTTKVLSGLVDQVSELKVQSPVPKEKQCTIPDSTRTRNDLQDQVKGSLSLLGEQISSSMEDDYPISKLIRKGKNLATQEAEESLVPVKQMEIEGEEAKKEKKKKRKKRFGKNWTSMIYTKWGKRGERSRRRYKSLQDVQEPFLVDENVEYSHIVGNRVSKEMVNEEDFTTDLANLEGWRKRRTAFPDSDDEEGTSLGGSGSDQETHLLHQVAKTGVQSERRVEGKDMKAIVIYSEPDVNLADPSHDQLESLTVPNRLQTSDNTSALMIIDSNTPQGLQNIKVLKKKQLRKPVQALAVTAPKSHFGPITADHDHKRRRGVLVGDIWDNRLSCRQWGVHLPPVSGIAGQSEYGAQSVCLSGSYDDEDHGDWFIYSGSGGKELIQSVNRSSPYYTKHQVKDQTFTSFNACLRLSCIEGLPVRVLRSYKFKSSPFAPDPKSLCYRYDGIYRVEKCWRIEKKSGLKVCRFLFLRCDNEPAPWKKSKDNVEKKVDFLNPREYFARLKLEAESILVKELDVSSELTERTAPPAWDWKNDKEEWGWVKDPPTRTRNRVLKIARRLNFQVKFQKHSKSSLALNEAMLCSFCNATQKLNDVEYASCGHKFCTDCQINIQTRSLENRSQHVIDMESGKRKITCPIQRCKANLTKFFRRLEIKKNWQLQNLSSSMLQVSCLSQDNDDKFESSDDIEGDPDYEPNITPLSSSPTSMSSED</sequence>
<dbReference type="InterPro" id="IPR045134">
    <property type="entry name" value="UHRF1/2-like"/>
</dbReference>
<dbReference type="InterPro" id="IPR003105">
    <property type="entry name" value="SRA_YDG"/>
</dbReference>
<dbReference type="Gramene" id="Mp1g28470.1">
    <property type="protein sequence ID" value="Mp1g28470.1.cds"/>
    <property type="gene ID" value="Mp1g28470"/>
</dbReference>
<dbReference type="SUPFAM" id="SSF88697">
    <property type="entry name" value="PUA domain-like"/>
    <property type="match status" value="1"/>
</dbReference>
<gene>
    <name evidence="8" type="ORF">MARPO_0002s0033</name>
</gene>
<keyword evidence="3" id="KW-0479">Metal-binding</keyword>
<dbReference type="Proteomes" id="UP000244005">
    <property type="component" value="Unassembled WGS sequence"/>
</dbReference>
<keyword evidence="9" id="KW-1185">Reference proteome</keyword>
<feature type="compositionally biased region" description="Low complexity" evidence="5">
    <location>
        <begin position="851"/>
        <end position="864"/>
    </location>
</feature>
<evidence type="ECO:0008006" key="10">
    <source>
        <dbReference type="Google" id="ProtNLM"/>
    </source>
</evidence>
<dbReference type="EMBL" id="KZ772674">
    <property type="protein sequence ID" value="PTQ49530.1"/>
    <property type="molecule type" value="Genomic_DNA"/>
</dbReference>
<dbReference type="PANTHER" id="PTHR14140:SF27">
    <property type="entry name" value="OS04G0289800 PROTEIN"/>
    <property type="match status" value="1"/>
</dbReference>
<evidence type="ECO:0000256" key="2">
    <source>
        <dbReference type="ARBA" id="ARBA00023242"/>
    </source>
</evidence>
<dbReference type="SUPFAM" id="SSF57850">
    <property type="entry name" value="RING/U-box"/>
    <property type="match status" value="1"/>
</dbReference>
<keyword evidence="1" id="KW-0238">DNA-binding</keyword>